<dbReference type="AlphaFoldDB" id="A0A1F7W6C1"/>
<keyword evidence="1" id="KW-1133">Transmembrane helix</keyword>
<feature type="transmembrane region" description="Helical" evidence="1">
    <location>
        <begin position="219"/>
        <end position="237"/>
    </location>
</feature>
<protein>
    <recommendedName>
        <fullName evidence="4">O-antigen polymerase</fullName>
    </recommendedName>
</protein>
<organism evidence="2 3">
    <name type="scientific">Candidatus Uhrbacteria bacterium RIFOXYB2_FULL_57_15</name>
    <dbReference type="NCBI Taxonomy" id="1802422"/>
    <lineage>
        <taxon>Bacteria</taxon>
        <taxon>Candidatus Uhriibacteriota</taxon>
    </lineage>
</organism>
<feature type="transmembrane region" description="Helical" evidence="1">
    <location>
        <begin position="400"/>
        <end position="420"/>
    </location>
</feature>
<dbReference type="EMBL" id="MGFE01000020">
    <property type="protein sequence ID" value="OGL98362.1"/>
    <property type="molecule type" value="Genomic_DNA"/>
</dbReference>
<feature type="transmembrane region" description="Helical" evidence="1">
    <location>
        <begin position="342"/>
        <end position="361"/>
    </location>
</feature>
<feature type="transmembrane region" description="Helical" evidence="1">
    <location>
        <begin position="39"/>
        <end position="59"/>
    </location>
</feature>
<reference evidence="2 3" key="1">
    <citation type="journal article" date="2016" name="Nat. Commun.">
        <title>Thousands of microbial genomes shed light on interconnected biogeochemical processes in an aquifer system.</title>
        <authorList>
            <person name="Anantharaman K."/>
            <person name="Brown C.T."/>
            <person name="Hug L.A."/>
            <person name="Sharon I."/>
            <person name="Castelle C.J."/>
            <person name="Probst A.J."/>
            <person name="Thomas B.C."/>
            <person name="Singh A."/>
            <person name="Wilkins M.J."/>
            <person name="Karaoz U."/>
            <person name="Brodie E.L."/>
            <person name="Williams K.H."/>
            <person name="Hubbard S.S."/>
            <person name="Banfield J.F."/>
        </authorList>
    </citation>
    <scope>NUCLEOTIDE SEQUENCE [LARGE SCALE GENOMIC DNA]</scope>
</reference>
<feature type="transmembrane region" description="Helical" evidence="1">
    <location>
        <begin position="121"/>
        <end position="143"/>
    </location>
</feature>
<dbReference type="Proteomes" id="UP000176501">
    <property type="component" value="Unassembled WGS sequence"/>
</dbReference>
<dbReference type="PANTHER" id="PTHR37422:SF13">
    <property type="entry name" value="LIPOPOLYSACCHARIDE BIOSYNTHESIS PROTEIN PA4999-RELATED"/>
    <property type="match status" value="1"/>
</dbReference>
<evidence type="ECO:0000313" key="2">
    <source>
        <dbReference type="EMBL" id="OGL98362.1"/>
    </source>
</evidence>
<accession>A0A1F7W6C1</accession>
<feature type="transmembrane region" description="Helical" evidence="1">
    <location>
        <begin position="249"/>
        <end position="280"/>
    </location>
</feature>
<feature type="transmembrane region" description="Helical" evidence="1">
    <location>
        <begin position="440"/>
        <end position="458"/>
    </location>
</feature>
<dbReference type="InterPro" id="IPR051533">
    <property type="entry name" value="WaaL-like"/>
</dbReference>
<keyword evidence="1" id="KW-0812">Transmembrane</keyword>
<sequence length="493" mass="54801">MLVALLTVLIGLLFFVSPLAVLAISSFVGVMALTVRRPLVTLAFLAVYLPFETIVLKFTPDDIYVYARYFSEILIYLLAAVVIWRLVSGASRARSTPIDLPFILFLVILLASALINAVEPSIAILGTRQIIRFILIFFIVVYLRPDRAYVKRLTAVMLVIVGAESLVGLTQSFVGGPLDALLLPSDARTFGEITLTSGVTQFWDPGSRIFATFGRYDRLGNFLYFFLLIAVGLFYEARALKDRRDLIPLFLLGIPALILTYSRASWFAFLLGFLFIGILIKRDRRVTSAFVTFVIVVTAYLGVTGLNVRFITEAPGQTLVERFYEAFSYARWRGEYYGLGRVFWMVQVPMTVIPAAPLFGFGPGQFGGGAVAALGNTHAYDRLGLPFGVFGTEGIIDNNWFSLWGESGTLGFIFFIWMYLALLRECLRLYRASSDGFTKALAIGTMAAMLGIAMNAFLSTIFEIRTLAFYLWMYAGFVVVLGEKEKGRGPGRL</sequence>
<comment type="caution">
    <text evidence="2">The sequence shown here is derived from an EMBL/GenBank/DDBJ whole genome shotgun (WGS) entry which is preliminary data.</text>
</comment>
<proteinExistence type="predicted"/>
<feature type="transmembrane region" description="Helical" evidence="1">
    <location>
        <begin position="286"/>
        <end position="303"/>
    </location>
</feature>
<gene>
    <name evidence="2" type="ORF">A2304_01550</name>
</gene>
<keyword evidence="1" id="KW-0472">Membrane</keyword>
<feature type="transmembrane region" description="Helical" evidence="1">
    <location>
        <begin position="98"/>
        <end position="115"/>
    </location>
</feature>
<evidence type="ECO:0008006" key="4">
    <source>
        <dbReference type="Google" id="ProtNLM"/>
    </source>
</evidence>
<dbReference type="PANTHER" id="PTHR37422">
    <property type="entry name" value="TEICHURONIC ACID BIOSYNTHESIS PROTEIN TUAE"/>
    <property type="match status" value="1"/>
</dbReference>
<feature type="transmembrane region" description="Helical" evidence="1">
    <location>
        <begin position="464"/>
        <end position="482"/>
    </location>
</feature>
<feature type="transmembrane region" description="Helical" evidence="1">
    <location>
        <begin position="65"/>
        <end position="86"/>
    </location>
</feature>
<name>A0A1F7W6C1_9BACT</name>
<evidence type="ECO:0000313" key="3">
    <source>
        <dbReference type="Proteomes" id="UP000176501"/>
    </source>
</evidence>
<feature type="transmembrane region" description="Helical" evidence="1">
    <location>
        <begin position="155"/>
        <end position="174"/>
    </location>
</feature>
<evidence type="ECO:0000256" key="1">
    <source>
        <dbReference type="SAM" id="Phobius"/>
    </source>
</evidence>
<feature type="transmembrane region" description="Helical" evidence="1">
    <location>
        <begin position="6"/>
        <end position="32"/>
    </location>
</feature>